<feature type="DNA-binding region" description="OmpR/PhoB-type" evidence="5">
    <location>
        <begin position="1"/>
        <end position="97"/>
    </location>
</feature>
<dbReference type="InterPro" id="IPR027417">
    <property type="entry name" value="P-loop_NTPase"/>
</dbReference>
<name>A0A4R5XAR8_9MYCO</name>
<dbReference type="InterPro" id="IPR005158">
    <property type="entry name" value="BTAD"/>
</dbReference>
<dbReference type="Proteomes" id="UP000294952">
    <property type="component" value="Unassembled WGS sequence"/>
</dbReference>
<dbReference type="SUPFAM" id="SSF52540">
    <property type="entry name" value="P-loop containing nucleoside triphosphate hydrolases"/>
    <property type="match status" value="1"/>
</dbReference>
<keyword evidence="3 5" id="KW-0238">DNA-binding</keyword>
<dbReference type="RefSeq" id="WP_133413380.1">
    <property type="nucleotide sequence ID" value="NZ_SDLP01000002.1"/>
</dbReference>
<dbReference type="SMART" id="SM00862">
    <property type="entry name" value="Trans_reg_C"/>
    <property type="match status" value="1"/>
</dbReference>
<proteinExistence type="inferred from homology"/>
<evidence type="ECO:0000256" key="1">
    <source>
        <dbReference type="ARBA" id="ARBA00005820"/>
    </source>
</evidence>
<dbReference type="InterPro" id="IPR051677">
    <property type="entry name" value="AfsR-DnrI-RedD_regulator"/>
</dbReference>
<reference evidence="7 8" key="1">
    <citation type="submission" date="2019-01" db="EMBL/GenBank/DDBJ databases">
        <title>High-quality-draft genome sequences of five non-tuberculosis mycobacteriaceae isolated from a nosocomial environment.</title>
        <authorList>
            <person name="Tiago I."/>
            <person name="Alarico S."/>
            <person name="Pereira S.G."/>
            <person name="Coelho C."/>
            <person name="Maranha A."/>
            <person name="Empadinhas N."/>
        </authorList>
    </citation>
    <scope>NUCLEOTIDE SEQUENCE [LARGE SCALE GENOMIC DNA]</scope>
    <source>
        <strain evidence="7 8">22DIII</strain>
    </source>
</reference>
<dbReference type="Pfam" id="PF13191">
    <property type="entry name" value="AAA_16"/>
    <property type="match status" value="1"/>
</dbReference>
<protein>
    <submittedName>
        <fullName evidence="7">AAA family ATPase</fullName>
    </submittedName>
</protein>
<dbReference type="PANTHER" id="PTHR35807">
    <property type="entry name" value="TRANSCRIPTIONAL REGULATOR REDD-RELATED"/>
    <property type="match status" value="1"/>
</dbReference>
<dbReference type="SUPFAM" id="SSF48452">
    <property type="entry name" value="TPR-like"/>
    <property type="match status" value="1"/>
</dbReference>
<evidence type="ECO:0000313" key="8">
    <source>
        <dbReference type="Proteomes" id="UP000294952"/>
    </source>
</evidence>
<dbReference type="PANTHER" id="PTHR35807:SF1">
    <property type="entry name" value="TRANSCRIPTIONAL REGULATOR REDD"/>
    <property type="match status" value="1"/>
</dbReference>
<dbReference type="GO" id="GO:0000160">
    <property type="term" value="P:phosphorelay signal transduction system"/>
    <property type="evidence" value="ECO:0007669"/>
    <property type="project" value="InterPro"/>
</dbReference>
<organism evidence="7 8">
    <name type="scientific">Mycolicibacterium obuense</name>
    <dbReference type="NCBI Taxonomy" id="1807"/>
    <lineage>
        <taxon>Bacteria</taxon>
        <taxon>Bacillati</taxon>
        <taxon>Actinomycetota</taxon>
        <taxon>Actinomycetes</taxon>
        <taxon>Mycobacteriales</taxon>
        <taxon>Mycobacteriaceae</taxon>
        <taxon>Mycolicibacterium</taxon>
    </lineage>
</organism>
<evidence type="ECO:0000313" key="7">
    <source>
        <dbReference type="EMBL" id="TDL09962.1"/>
    </source>
</evidence>
<dbReference type="InterPro" id="IPR011990">
    <property type="entry name" value="TPR-like_helical_dom_sf"/>
</dbReference>
<keyword evidence="2" id="KW-0805">Transcription regulation</keyword>
<dbReference type="EMBL" id="SDLP01000002">
    <property type="protein sequence ID" value="TDL09962.1"/>
    <property type="molecule type" value="Genomic_DNA"/>
</dbReference>
<evidence type="ECO:0000256" key="3">
    <source>
        <dbReference type="ARBA" id="ARBA00023125"/>
    </source>
</evidence>
<dbReference type="InterPro" id="IPR041664">
    <property type="entry name" value="AAA_16"/>
</dbReference>
<dbReference type="SMART" id="SM01043">
    <property type="entry name" value="BTAD"/>
    <property type="match status" value="1"/>
</dbReference>
<gene>
    <name evidence="7" type="ORF">EUA04_08425</name>
</gene>
<dbReference type="GO" id="GO:0003677">
    <property type="term" value="F:DNA binding"/>
    <property type="evidence" value="ECO:0007669"/>
    <property type="project" value="UniProtKB-UniRule"/>
</dbReference>
<dbReference type="GO" id="GO:0006355">
    <property type="term" value="P:regulation of DNA-templated transcription"/>
    <property type="evidence" value="ECO:0007669"/>
    <property type="project" value="InterPro"/>
</dbReference>
<accession>A0A4R5XAR8</accession>
<dbReference type="InterPro" id="IPR016032">
    <property type="entry name" value="Sig_transdc_resp-reg_C-effctor"/>
</dbReference>
<evidence type="ECO:0000256" key="4">
    <source>
        <dbReference type="ARBA" id="ARBA00023163"/>
    </source>
</evidence>
<keyword evidence="4" id="KW-0804">Transcription</keyword>
<dbReference type="Gene3D" id="1.25.40.10">
    <property type="entry name" value="Tetratricopeptide repeat domain"/>
    <property type="match status" value="1"/>
</dbReference>
<evidence type="ECO:0000256" key="5">
    <source>
        <dbReference type="PROSITE-ProRule" id="PRU01091"/>
    </source>
</evidence>
<sequence>MRYRLLGPLQVVDKDTLVDIGPPKQRVVLAMLALAAGRVVSVDRLVDAVWGDDVPASATASLQAYVSNLRRALRGTSAETQMASPIVRRPPGYVLDVDPNSIDLAVFSAACQRAGAAIEAEDWEQAAAAAGDALGLIRGDLLDDMAGAPWLRDDAARFAEMRIECVANHVVALLALGRMAAAVSEAAALRTLDPFADRGCRLQMLALYRAGRPAEALEAYTRHAQRLDEELGLEPGRELRELQTAVLRQAPELAGWPRPAKWTGAATIPVPAPTHDAVPPTEVPARAPLVGRGRELSRAGELLARVSAGATRWLVLSGPPGIGKTRLAEEVGSMAVSAGGDVVWVNCPDERATPPWWSMRQLVRALGGDPDDALQVPPHADPDTARFLVYERVQSLLEAAPRLLAVVIDDVQWADTASASCLAYIASALRDHRVLVVLTLRDGDHAAEVARLLSTVARGEDNRHIAVPALSSEDVAALANVVAEDPVTADEAAELAARTGGNPFFVSEYARLPRDERSANEIPRAVRSVLDRRLAALDPAVMAVLRTAAVIGDKIDAAAVPVLAAATGLDLDTLADYLDEAADERIVIAAHTTDGYEFAHGLLRDQLLAGIPALRRQRLHAKVADVLVDNVEPDAPTWRAQHLVAAQPLVEPAVVVRACRVAAEHATAQWSSDIAARWWQAALDAYDRLPASARDDAERDVLTVELLEAHSRAGRGQLVLDSVQRSLSEALRAGRAATAGRVASALLRASGCWPWLAPGRDPGELLDLLSQAATLAGDDPAAAARVLPALAVGHCYHPESEVAAGLLQRAERVAEQTGDTDVLADVLIGRLITYSGVSGHSEQILAWVQQLEGLRHSRSREDAVIAHSVATMASMYLGDVAGTRAHLRAGIAGSEELRLPVLRAQLRWMEAVLAMWAGDFAEAQRHHATAAHVHEQTELYEAGSGLLAAASLLRETGGALDPSWAGLRANTETGGQGMVGVVRAALLTMTPTPEVLADATAMLREWSDTVDRGHIWTTLGHQTLLAHLAADHGLAEFAEPLLDQLTPHREHIAVIGQVGLAGPVALATARLHAAIGDVDRARADLATARALAERTGGAPTLLRCRLLECELMDAAPQRAAAAAALAADAERAGMHGVATSARLLSGERAGLHTDTP</sequence>
<evidence type="ECO:0000259" key="6">
    <source>
        <dbReference type="PROSITE" id="PS51755"/>
    </source>
</evidence>
<dbReference type="InterPro" id="IPR001867">
    <property type="entry name" value="OmpR/PhoB-type_DNA-bd"/>
</dbReference>
<dbReference type="Pfam" id="PF00486">
    <property type="entry name" value="Trans_reg_C"/>
    <property type="match status" value="1"/>
</dbReference>
<comment type="caution">
    <text evidence="7">The sequence shown here is derived from an EMBL/GenBank/DDBJ whole genome shotgun (WGS) entry which is preliminary data.</text>
</comment>
<dbReference type="SUPFAM" id="SSF46894">
    <property type="entry name" value="C-terminal effector domain of the bipartite response regulators"/>
    <property type="match status" value="1"/>
</dbReference>
<dbReference type="InterPro" id="IPR036388">
    <property type="entry name" value="WH-like_DNA-bd_sf"/>
</dbReference>
<comment type="similarity">
    <text evidence="1">Belongs to the AfsR/DnrI/RedD regulatory family.</text>
</comment>
<dbReference type="AlphaFoldDB" id="A0A4R5XAR8"/>
<dbReference type="Pfam" id="PF03704">
    <property type="entry name" value="BTAD"/>
    <property type="match status" value="1"/>
</dbReference>
<dbReference type="Gene3D" id="1.10.10.10">
    <property type="entry name" value="Winged helix-like DNA-binding domain superfamily/Winged helix DNA-binding domain"/>
    <property type="match status" value="1"/>
</dbReference>
<dbReference type="PROSITE" id="PS51755">
    <property type="entry name" value="OMPR_PHOB"/>
    <property type="match status" value="1"/>
</dbReference>
<dbReference type="CDD" id="cd15831">
    <property type="entry name" value="BTAD"/>
    <property type="match status" value="1"/>
</dbReference>
<evidence type="ECO:0000256" key="2">
    <source>
        <dbReference type="ARBA" id="ARBA00023015"/>
    </source>
</evidence>
<feature type="domain" description="OmpR/PhoB-type" evidence="6">
    <location>
        <begin position="1"/>
        <end position="97"/>
    </location>
</feature>
<dbReference type="Gene3D" id="3.40.50.300">
    <property type="entry name" value="P-loop containing nucleotide triphosphate hydrolases"/>
    <property type="match status" value="1"/>
</dbReference>